<accession>A0A9R1FHK3</accession>
<evidence type="ECO:0000256" key="1">
    <source>
        <dbReference type="SAM" id="MobiDB-lite"/>
    </source>
</evidence>
<reference evidence="2" key="1">
    <citation type="journal article" date="2017" name="Gigascience">
        <title>The first near-complete assembly of the hexaploid bread wheat genome, Triticum aestivum.</title>
        <authorList>
            <person name="Zimin A.V."/>
            <person name="Puiu D."/>
            <person name="Hall R."/>
            <person name="Kingan S."/>
            <person name="Clavijo B.J."/>
            <person name="Salzberg S.L."/>
        </authorList>
    </citation>
    <scope>NUCLEOTIDE SEQUENCE</scope>
    <source>
        <tissue evidence="2">Leaf</tissue>
    </source>
</reference>
<name>A0A9R1FHK3_WHEAT</name>
<reference evidence="2" key="2">
    <citation type="submission" date="2020-03" db="EMBL/GenBank/DDBJ databases">
        <title>The second near-complete assembly of the hexaploid bread wheat (Triticum aestivum) genome.</title>
        <authorList>
            <person name="Zimin A.V."/>
            <person name="Puiu D."/>
            <person name="Shumante A."/>
            <person name="Alonge M."/>
            <person name="Salzberg S.L."/>
        </authorList>
    </citation>
    <scope>NUCLEOTIDE SEQUENCE</scope>
    <source>
        <tissue evidence="2">Leaf</tissue>
    </source>
</reference>
<proteinExistence type="predicted"/>
<sequence length="37" mass="3969">PAGSKEPRDQPDSPSVCANQAAAVEVRPRARLVWPVI</sequence>
<feature type="non-terminal residue" evidence="2">
    <location>
        <position position="37"/>
    </location>
</feature>
<dbReference type="EMBL" id="CM022218">
    <property type="protein sequence ID" value="KAF7028553.1"/>
    <property type="molecule type" value="Genomic_DNA"/>
</dbReference>
<dbReference type="AlphaFoldDB" id="A0A9R1FHK3"/>
<protein>
    <submittedName>
        <fullName evidence="2">Uncharacterized protein</fullName>
    </submittedName>
</protein>
<feature type="region of interest" description="Disordered" evidence="1">
    <location>
        <begin position="1"/>
        <end position="20"/>
    </location>
</feature>
<feature type="non-terminal residue" evidence="2">
    <location>
        <position position="1"/>
    </location>
</feature>
<evidence type="ECO:0000313" key="2">
    <source>
        <dbReference type="EMBL" id="KAF7028553.1"/>
    </source>
</evidence>
<feature type="compositionally biased region" description="Basic and acidic residues" evidence="1">
    <location>
        <begin position="1"/>
        <end position="11"/>
    </location>
</feature>
<dbReference type="Proteomes" id="UP000815260">
    <property type="component" value="Chromosome 3B"/>
</dbReference>
<organism evidence="2">
    <name type="scientific">Triticum aestivum</name>
    <name type="common">Wheat</name>
    <dbReference type="NCBI Taxonomy" id="4565"/>
    <lineage>
        <taxon>Eukaryota</taxon>
        <taxon>Viridiplantae</taxon>
        <taxon>Streptophyta</taxon>
        <taxon>Embryophyta</taxon>
        <taxon>Tracheophyta</taxon>
        <taxon>Spermatophyta</taxon>
        <taxon>Magnoliopsida</taxon>
        <taxon>Liliopsida</taxon>
        <taxon>Poales</taxon>
        <taxon>Poaceae</taxon>
        <taxon>BOP clade</taxon>
        <taxon>Pooideae</taxon>
        <taxon>Triticodae</taxon>
        <taxon>Triticeae</taxon>
        <taxon>Triticinae</taxon>
        <taxon>Triticum</taxon>
    </lineage>
</organism>
<comment type="caution">
    <text evidence="2">The sequence shown here is derived from an EMBL/GenBank/DDBJ whole genome shotgun (WGS) entry which is preliminary data.</text>
</comment>
<gene>
    <name evidence="2" type="ORF">CFC21_040454</name>
</gene>